<evidence type="ECO:0000259" key="1">
    <source>
        <dbReference type="Pfam" id="PF03446"/>
    </source>
</evidence>
<dbReference type="Gene3D" id="1.10.1040.10">
    <property type="entry name" value="N-(1-d-carboxylethyl)-l-norvaline Dehydrogenase, domain 2"/>
    <property type="match status" value="1"/>
</dbReference>
<gene>
    <name evidence="3" type="ORF">DNG_09174</name>
</gene>
<evidence type="ECO:0000313" key="3">
    <source>
        <dbReference type="EMBL" id="SPO06484.1"/>
    </source>
</evidence>
<dbReference type="EMBL" id="ONZQ02000016">
    <property type="protein sequence ID" value="SPO06484.1"/>
    <property type="molecule type" value="Genomic_DNA"/>
</dbReference>
<dbReference type="GO" id="GO:0050661">
    <property type="term" value="F:NADP binding"/>
    <property type="evidence" value="ECO:0007669"/>
    <property type="project" value="InterPro"/>
</dbReference>
<dbReference type="Proteomes" id="UP001187682">
    <property type="component" value="Unassembled WGS sequence"/>
</dbReference>
<sequence>MTAVTYISVGNIGLGIVKALLKAGTKVTVWNRREDRAPVKEAINAGAVLEKDVKRAVANSPIIIVCTLNYATLKEIFADLPDGGLNGKVVVNFTSGTPGQAVEMDGWTRGNGVAGYFDGAILVPPAFIGAQDTPNNIFLLSGETEDYYLSLSPVLASIGRGAYLGPDVSTASRLDLAGITAMYGMFSGGILGMSLLKKASDGKPIAPTVKAAVVPMVQSLATSLERMAELWDKGDFETNDGHSLGMQVTGLGTLRTAYEEAGIEFGLCAPWVQLMKEAAEKNGADAGTISTGPLLFK</sequence>
<evidence type="ECO:0008006" key="5">
    <source>
        <dbReference type="Google" id="ProtNLM"/>
    </source>
</evidence>
<organism evidence="3 4">
    <name type="scientific">Cephalotrichum gorgonifer</name>
    <dbReference type="NCBI Taxonomy" id="2041049"/>
    <lineage>
        <taxon>Eukaryota</taxon>
        <taxon>Fungi</taxon>
        <taxon>Dikarya</taxon>
        <taxon>Ascomycota</taxon>
        <taxon>Pezizomycotina</taxon>
        <taxon>Sordariomycetes</taxon>
        <taxon>Hypocreomycetidae</taxon>
        <taxon>Microascales</taxon>
        <taxon>Microascaceae</taxon>
        <taxon>Cephalotrichum</taxon>
    </lineage>
</organism>
<dbReference type="PANTHER" id="PTHR43580">
    <property type="entry name" value="OXIDOREDUCTASE GLYR1-RELATED"/>
    <property type="match status" value="1"/>
</dbReference>
<dbReference type="Gene3D" id="3.40.50.720">
    <property type="entry name" value="NAD(P)-binding Rossmann-like Domain"/>
    <property type="match status" value="1"/>
</dbReference>
<dbReference type="InterPro" id="IPR006115">
    <property type="entry name" value="6PGDH_NADP-bd"/>
</dbReference>
<reference evidence="3" key="1">
    <citation type="submission" date="2018-03" db="EMBL/GenBank/DDBJ databases">
        <authorList>
            <person name="Guldener U."/>
        </authorList>
    </citation>
    <scope>NUCLEOTIDE SEQUENCE</scope>
</reference>
<dbReference type="InterPro" id="IPR048666">
    <property type="entry name" value="RedAm-like_C"/>
</dbReference>
<evidence type="ECO:0000259" key="2">
    <source>
        <dbReference type="Pfam" id="PF21761"/>
    </source>
</evidence>
<feature type="domain" description="NADPH-dependent reductive aminase-like C-terminal" evidence="2">
    <location>
        <begin position="167"/>
        <end position="286"/>
    </location>
</feature>
<dbReference type="InterPro" id="IPR013328">
    <property type="entry name" value="6PGD_dom2"/>
</dbReference>
<dbReference type="InterPro" id="IPR036291">
    <property type="entry name" value="NAD(P)-bd_dom_sf"/>
</dbReference>
<keyword evidence="4" id="KW-1185">Reference proteome</keyword>
<dbReference type="Pfam" id="PF03446">
    <property type="entry name" value="NAD_binding_2"/>
    <property type="match status" value="1"/>
</dbReference>
<feature type="domain" description="6-phosphogluconate dehydrogenase NADP-binding" evidence="1">
    <location>
        <begin position="4"/>
        <end position="108"/>
    </location>
</feature>
<dbReference type="SUPFAM" id="SSF51735">
    <property type="entry name" value="NAD(P)-binding Rossmann-fold domains"/>
    <property type="match status" value="1"/>
</dbReference>
<proteinExistence type="predicted"/>
<name>A0AAE8N6T3_9PEZI</name>
<dbReference type="Pfam" id="PF21761">
    <property type="entry name" value="RedAm-like_C"/>
    <property type="match status" value="1"/>
</dbReference>
<evidence type="ECO:0000313" key="4">
    <source>
        <dbReference type="Proteomes" id="UP001187682"/>
    </source>
</evidence>
<accession>A0AAE8N6T3</accession>
<dbReference type="PANTHER" id="PTHR43580:SF2">
    <property type="entry name" value="CYTOKINE-LIKE NUCLEAR FACTOR N-PAC"/>
    <property type="match status" value="1"/>
</dbReference>
<dbReference type="InterPro" id="IPR051265">
    <property type="entry name" value="HIBADH-related_NP60_sf"/>
</dbReference>
<comment type="caution">
    <text evidence="3">The sequence shown here is derived from an EMBL/GenBank/DDBJ whole genome shotgun (WGS) entry which is preliminary data.</text>
</comment>
<protein>
    <recommendedName>
        <fullName evidence="5">6-phosphogluconate dehydrogenase NADP-binding domain-containing protein</fullName>
    </recommendedName>
</protein>
<dbReference type="AlphaFoldDB" id="A0AAE8N6T3"/>